<sequence length="297" mass="33604">MSPQRNPPGKPKTLDGFVSNANASGANASEPSAKPPSATSHDKSHMYEMCKEMCKEMSEKILERLDERFDAFDTKLQSVSSIQADLQNRMVSQEQATSALDERVEVLEAKYEDLSRYASQLQTKLLDLEARSRRHNIKIVGIKEDSEKGNPTDFVSKLIPELLGERNFPSPLKVDRAHLSLQPKPAAGDKPRTIMACIHHFQVKELILRLSRTQPMVYKGNKVLIFPDYTNEMMSQRRAFRDVMKALRDGGVKHHLRYPARLHVYWDGEEGTPEVFKDPAVAEAARLRTERDASTDG</sequence>
<accession>A0AAV2KAD5</accession>
<dbReference type="Proteomes" id="UP001497482">
    <property type="component" value="Chromosome 17"/>
</dbReference>
<feature type="region of interest" description="Disordered" evidence="2">
    <location>
        <begin position="1"/>
        <end position="44"/>
    </location>
</feature>
<feature type="compositionally biased region" description="Low complexity" evidence="2">
    <location>
        <begin position="19"/>
        <end position="32"/>
    </location>
</feature>
<evidence type="ECO:0000256" key="1">
    <source>
        <dbReference type="SAM" id="Coils"/>
    </source>
</evidence>
<organism evidence="3 4">
    <name type="scientific">Knipowitschia caucasica</name>
    <name type="common">Caucasian dwarf goby</name>
    <name type="synonym">Pomatoschistus caucasicus</name>
    <dbReference type="NCBI Taxonomy" id="637954"/>
    <lineage>
        <taxon>Eukaryota</taxon>
        <taxon>Metazoa</taxon>
        <taxon>Chordata</taxon>
        <taxon>Craniata</taxon>
        <taxon>Vertebrata</taxon>
        <taxon>Euteleostomi</taxon>
        <taxon>Actinopterygii</taxon>
        <taxon>Neopterygii</taxon>
        <taxon>Teleostei</taxon>
        <taxon>Neoteleostei</taxon>
        <taxon>Acanthomorphata</taxon>
        <taxon>Gobiaria</taxon>
        <taxon>Gobiiformes</taxon>
        <taxon>Gobioidei</taxon>
        <taxon>Gobiidae</taxon>
        <taxon>Gobiinae</taxon>
        <taxon>Knipowitschia</taxon>
    </lineage>
</organism>
<feature type="coiled-coil region" evidence="1">
    <location>
        <begin position="104"/>
        <end position="131"/>
    </location>
</feature>
<dbReference type="PANTHER" id="PTHR11505">
    <property type="entry name" value="L1 TRANSPOSABLE ELEMENT-RELATED"/>
    <property type="match status" value="1"/>
</dbReference>
<evidence type="ECO:0008006" key="5">
    <source>
        <dbReference type="Google" id="ProtNLM"/>
    </source>
</evidence>
<evidence type="ECO:0000313" key="3">
    <source>
        <dbReference type="EMBL" id="CAL1585142.1"/>
    </source>
</evidence>
<keyword evidence="4" id="KW-1185">Reference proteome</keyword>
<name>A0AAV2KAD5_KNICA</name>
<dbReference type="EMBL" id="OZ035839">
    <property type="protein sequence ID" value="CAL1585142.1"/>
    <property type="molecule type" value="Genomic_DNA"/>
</dbReference>
<dbReference type="InterPro" id="IPR004244">
    <property type="entry name" value="Transposase_22"/>
</dbReference>
<protein>
    <recommendedName>
        <fullName evidence="5">Transposase element L1Md-A101/L1Md-A102/L1Md-A2</fullName>
    </recommendedName>
</protein>
<dbReference type="Gene3D" id="3.30.70.1820">
    <property type="entry name" value="L1 transposable element, RRM domain"/>
    <property type="match status" value="1"/>
</dbReference>
<reference evidence="3 4" key="1">
    <citation type="submission" date="2024-04" db="EMBL/GenBank/DDBJ databases">
        <authorList>
            <person name="Waldvogel A.-M."/>
            <person name="Schoenle A."/>
        </authorList>
    </citation>
    <scope>NUCLEOTIDE SEQUENCE [LARGE SCALE GENOMIC DNA]</scope>
</reference>
<dbReference type="AlphaFoldDB" id="A0AAV2KAD5"/>
<evidence type="ECO:0000313" key="4">
    <source>
        <dbReference type="Proteomes" id="UP001497482"/>
    </source>
</evidence>
<proteinExistence type="predicted"/>
<feature type="compositionally biased region" description="Pro residues" evidence="2">
    <location>
        <begin position="1"/>
        <end position="10"/>
    </location>
</feature>
<gene>
    <name evidence="3" type="ORF">KC01_LOCUS15386</name>
</gene>
<evidence type="ECO:0000256" key="2">
    <source>
        <dbReference type="SAM" id="MobiDB-lite"/>
    </source>
</evidence>
<keyword evidence="1" id="KW-0175">Coiled coil</keyword>